<evidence type="ECO:0000256" key="1">
    <source>
        <dbReference type="SAM" id="MobiDB-lite"/>
    </source>
</evidence>
<name>A0A2V1D395_9PLEO</name>
<feature type="region of interest" description="Disordered" evidence="1">
    <location>
        <begin position="1"/>
        <end position="20"/>
    </location>
</feature>
<feature type="transmembrane region" description="Helical" evidence="2">
    <location>
        <begin position="264"/>
        <end position="281"/>
    </location>
</feature>
<dbReference type="Proteomes" id="UP000244855">
    <property type="component" value="Unassembled WGS sequence"/>
</dbReference>
<evidence type="ECO:0000259" key="3">
    <source>
        <dbReference type="Pfam" id="PF20237"/>
    </source>
</evidence>
<evidence type="ECO:0000256" key="2">
    <source>
        <dbReference type="SAM" id="Phobius"/>
    </source>
</evidence>
<protein>
    <recommendedName>
        <fullName evidence="3">DUF6594 domain-containing protein</fullName>
    </recommendedName>
</protein>
<gene>
    <name evidence="4" type="ORF">DM02DRAFT_635288</name>
</gene>
<accession>A0A2V1D395</accession>
<feature type="transmembrane region" description="Helical" evidence="2">
    <location>
        <begin position="233"/>
        <end position="252"/>
    </location>
</feature>
<feature type="domain" description="DUF6594" evidence="3">
    <location>
        <begin position="96"/>
        <end position="300"/>
    </location>
</feature>
<proteinExistence type="predicted"/>
<keyword evidence="2" id="KW-1133">Transmembrane helix</keyword>
<keyword evidence="5" id="KW-1185">Reference proteome</keyword>
<keyword evidence="2" id="KW-0812">Transmembrane</keyword>
<dbReference type="OrthoDB" id="3798489at2759"/>
<evidence type="ECO:0000313" key="4">
    <source>
        <dbReference type="EMBL" id="PVH92517.1"/>
    </source>
</evidence>
<keyword evidence="2" id="KW-0472">Membrane</keyword>
<dbReference type="AlphaFoldDB" id="A0A2V1D395"/>
<feature type="transmembrane region" description="Helical" evidence="2">
    <location>
        <begin position="288"/>
        <end position="307"/>
    </location>
</feature>
<dbReference type="EMBL" id="KZ805673">
    <property type="protein sequence ID" value="PVH92517.1"/>
    <property type="molecule type" value="Genomic_DNA"/>
</dbReference>
<sequence length="308" mass="34907">MSEYPPAPLTGPSAASAQTPRRNITTVADFWKSFFSHRRFFEDIGNGFTRGDIRLAFSLQRAVRGKWLEEKVLANGADLEAMWDKVDAHTVDFLEPNAQRDAEGLLERIDRDLNRYSKAHRYDREAAEAPRASRFYLDAVTRYNILAPKGGVKCPNGQAQDFFGKLGEPPKPEFIAIRETEQSLFSYVITKWLMTFYYDILYHPARNFVYKVLGKPVPETEENQGMRRKTHDVLLAGFEASLSCAYMAGSIALSVNVSSQTHRLIFMSIMNLVFLLTVIFLSSRGMHMFVLCAAFWAVTVTLIPRGSP</sequence>
<reference evidence="4 5" key="1">
    <citation type="journal article" date="2018" name="Sci. Rep.">
        <title>Comparative genomics provides insights into the lifestyle and reveals functional heterogeneity of dark septate endophytic fungi.</title>
        <authorList>
            <person name="Knapp D.G."/>
            <person name="Nemeth J.B."/>
            <person name="Barry K."/>
            <person name="Hainaut M."/>
            <person name="Henrissat B."/>
            <person name="Johnson J."/>
            <person name="Kuo A."/>
            <person name="Lim J.H.P."/>
            <person name="Lipzen A."/>
            <person name="Nolan M."/>
            <person name="Ohm R.A."/>
            <person name="Tamas L."/>
            <person name="Grigoriev I.V."/>
            <person name="Spatafora J.W."/>
            <person name="Nagy L.G."/>
            <person name="Kovacs G.M."/>
        </authorList>
    </citation>
    <scope>NUCLEOTIDE SEQUENCE [LARGE SCALE GENOMIC DNA]</scope>
    <source>
        <strain evidence="4 5">DSE2036</strain>
    </source>
</reference>
<evidence type="ECO:0000313" key="5">
    <source>
        <dbReference type="Proteomes" id="UP000244855"/>
    </source>
</evidence>
<organism evidence="4 5">
    <name type="scientific">Periconia macrospinosa</name>
    <dbReference type="NCBI Taxonomy" id="97972"/>
    <lineage>
        <taxon>Eukaryota</taxon>
        <taxon>Fungi</taxon>
        <taxon>Dikarya</taxon>
        <taxon>Ascomycota</taxon>
        <taxon>Pezizomycotina</taxon>
        <taxon>Dothideomycetes</taxon>
        <taxon>Pleosporomycetidae</taxon>
        <taxon>Pleosporales</taxon>
        <taxon>Massarineae</taxon>
        <taxon>Periconiaceae</taxon>
        <taxon>Periconia</taxon>
    </lineage>
</organism>
<dbReference type="Pfam" id="PF20237">
    <property type="entry name" value="DUF6594"/>
    <property type="match status" value="1"/>
</dbReference>
<dbReference type="InterPro" id="IPR046529">
    <property type="entry name" value="DUF6594"/>
</dbReference>